<evidence type="ECO:0000313" key="2">
    <source>
        <dbReference type="EMBL" id="KAL0576939.1"/>
    </source>
</evidence>
<dbReference type="EMBL" id="JBAHYK010000188">
    <property type="protein sequence ID" value="KAL0576939.1"/>
    <property type="molecule type" value="Genomic_DNA"/>
</dbReference>
<evidence type="ECO:0008006" key="4">
    <source>
        <dbReference type="Google" id="ProtNLM"/>
    </source>
</evidence>
<gene>
    <name evidence="2" type="ORF">V5O48_005046</name>
</gene>
<dbReference type="Proteomes" id="UP001465976">
    <property type="component" value="Unassembled WGS sequence"/>
</dbReference>
<evidence type="ECO:0000313" key="3">
    <source>
        <dbReference type="Proteomes" id="UP001465976"/>
    </source>
</evidence>
<reference evidence="2 3" key="1">
    <citation type="submission" date="2024-02" db="EMBL/GenBank/DDBJ databases">
        <title>A draft genome for the cacao thread blight pathogen Marasmius crinis-equi.</title>
        <authorList>
            <person name="Cohen S.P."/>
            <person name="Baruah I.K."/>
            <person name="Amoako-Attah I."/>
            <person name="Bukari Y."/>
            <person name="Meinhardt L.W."/>
            <person name="Bailey B.A."/>
        </authorList>
    </citation>
    <scope>NUCLEOTIDE SEQUENCE [LARGE SCALE GENOMIC DNA]</scope>
    <source>
        <strain evidence="2 3">GH-76</strain>
    </source>
</reference>
<proteinExistence type="predicted"/>
<organism evidence="2 3">
    <name type="scientific">Marasmius crinis-equi</name>
    <dbReference type="NCBI Taxonomy" id="585013"/>
    <lineage>
        <taxon>Eukaryota</taxon>
        <taxon>Fungi</taxon>
        <taxon>Dikarya</taxon>
        <taxon>Basidiomycota</taxon>
        <taxon>Agaricomycotina</taxon>
        <taxon>Agaricomycetes</taxon>
        <taxon>Agaricomycetidae</taxon>
        <taxon>Agaricales</taxon>
        <taxon>Marasmiineae</taxon>
        <taxon>Marasmiaceae</taxon>
        <taxon>Marasmius</taxon>
    </lineage>
</organism>
<feature type="region of interest" description="Disordered" evidence="1">
    <location>
        <begin position="1"/>
        <end position="32"/>
    </location>
</feature>
<feature type="compositionally biased region" description="Pro residues" evidence="1">
    <location>
        <begin position="1"/>
        <end position="14"/>
    </location>
</feature>
<sequence length="102" mass="10868">MSESAAPPPPPPPTSTENKSKRDEPKYNGELSHDAMESLKHLGAVPCARNSLLTGLASGAGMAFIRGVSVSEERKKVQQIIESSPKRVLKKEADDSDSVPAK</sequence>
<name>A0ABR3FND3_9AGAR</name>
<keyword evidence="3" id="KW-1185">Reference proteome</keyword>
<evidence type="ECO:0000256" key="1">
    <source>
        <dbReference type="SAM" id="MobiDB-lite"/>
    </source>
</evidence>
<protein>
    <recommendedName>
        <fullName evidence="4">Cytochrome c oxidase assembly protein COX20, mitochondrial</fullName>
    </recommendedName>
</protein>
<feature type="compositionally biased region" description="Basic and acidic residues" evidence="1">
    <location>
        <begin position="18"/>
        <end position="32"/>
    </location>
</feature>
<feature type="region of interest" description="Disordered" evidence="1">
    <location>
        <begin position="79"/>
        <end position="102"/>
    </location>
</feature>
<accession>A0ABR3FND3</accession>
<comment type="caution">
    <text evidence="2">The sequence shown here is derived from an EMBL/GenBank/DDBJ whole genome shotgun (WGS) entry which is preliminary data.</text>
</comment>